<evidence type="ECO:0000313" key="2">
    <source>
        <dbReference type="Proteomes" id="UP001054945"/>
    </source>
</evidence>
<sequence>MLTSHLLLKKYSNAARFEWAGISEGFSSDPSHCSNINKLVPKLNKTRAAKQLRQRMLPHSVPKRLAAVTDLKAVPGWLAQSWHQICFHPPSVKYILTFILELQNILVSSQP</sequence>
<keyword evidence="2" id="KW-1185">Reference proteome</keyword>
<reference evidence="1 2" key="1">
    <citation type="submission" date="2021-06" db="EMBL/GenBank/DDBJ databases">
        <title>Caerostris extrusa draft genome.</title>
        <authorList>
            <person name="Kono N."/>
            <person name="Arakawa K."/>
        </authorList>
    </citation>
    <scope>NUCLEOTIDE SEQUENCE [LARGE SCALE GENOMIC DNA]</scope>
</reference>
<protein>
    <submittedName>
        <fullName evidence="1">Uncharacterized protein</fullName>
    </submittedName>
</protein>
<dbReference type="Proteomes" id="UP001054945">
    <property type="component" value="Unassembled WGS sequence"/>
</dbReference>
<name>A0AAV4P5B4_CAEEX</name>
<dbReference type="EMBL" id="BPLR01021566">
    <property type="protein sequence ID" value="GIX91218.1"/>
    <property type="molecule type" value="Genomic_DNA"/>
</dbReference>
<organism evidence="1 2">
    <name type="scientific">Caerostris extrusa</name>
    <name type="common">Bark spider</name>
    <name type="synonym">Caerostris bankana</name>
    <dbReference type="NCBI Taxonomy" id="172846"/>
    <lineage>
        <taxon>Eukaryota</taxon>
        <taxon>Metazoa</taxon>
        <taxon>Ecdysozoa</taxon>
        <taxon>Arthropoda</taxon>
        <taxon>Chelicerata</taxon>
        <taxon>Arachnida</taxon>
        <taxon>Araneae</taxon>
        <taxon>Araneomorphae</taxon>
        <taxon>Entelegynae</taxon>
        <taxon>Araneoidea</taxon>
        <taxon>Araneidae</taxon>
        <taxon>Caerostris</taxon>
    </lineage>
</organism>
<gene>
    <name evidence="1" type="ORF">CEXT_152241</name>
</gene>
<dbReference type="AlphaFoldDB" id="A0AAV4P5B4"/>
<comment type="caution">
    <text evidence="1">The sequence shown here is derived from an EMBL/GenBank/DDBJ whole genome shotgun (WGS) entry which is preliminary data.</text>
</comment>
<accession>A0AAV4P5B4</accession>
<evidence type="ECO:0000313" key="1">
    <source>
        <dbReference type="EMBL" id="GIX91218.1"/>
    </source>
</evidence>
<proteinExistence type="predicted"/>